<protein>
    <submittedName>
        <fullName evidence="1">Uncharacterized protein</fullName>
    </submittedName>
</protein>
<evidence type="ECO:0000313" key="2">
    <source>
        <dbReference type="Proteomes" id="UP001163321"/>
    </source>
</evidence>
<accession>A0ACC0WIF5</accession>
<keyword evidence="2" id="KW-1185">Reference proteome</keyword>
<evidence type="ECO:0000313" key="1">
    <source>
        <dbReference type="EMBL" id="KAI9918624.1"/>
    </source>
</evidence>
<organism evidence="1 2">
    <name type="scientific">Peronosclerospora sorghi</name>
    <dbReference type="NCBI Taxonomy" id="230839"/>
    <lineage>
        <taxon>Eukaryota</taxon>
        <taxon>Sar</taxon>
        <taxon>Stramenopiles</taxon>
        <taxon>Oomycota</taxon>
        <taxon>Peronosporomycetes</taxon>
        <taxon>Peronosporales</taxon>
        <taxon>Peronosporaceae</taxon>
        <taxon>Peronosclerospora</taxon>
    </lineage>
</organism>
<comment type="caution">
    <text evidence="1">The sequence shown here is derived from an EMBL/GenBank/DDBJ whole genome shotgun (WGS) entry which is preliminary data.</text>
</comment>
<name>A0ACC0WIF5_9STRA</name>
<proteinExistence type="predicted"/>
<sequence>MITYKVHSVQDVVYLVVIDKVREAYARDSWLQDFIIGDNGIAKSSDILTVKTKKTSTKRTSTLTASTGLDPEQIVKQRTHKIVVKKTAATADEE</sequence>
<gene>
    <name evidence="1" type="ORF">PsorP6_011654</name>
</gene>
<reference evidence="1 2" key="1">
    <citation type="journal article" date="2022" name="bioRxiv">
        <title>The genome of the oomycete Peronosclerospora sorghi, a cosmopolitan pathogen of maize and sorghum, is inflated with dispersed pseudogenes.</title>
        <authorList>
            <person name="Fletcher K."/>
            <person name="Martin F."/>
            <person name="Isakeit T."/>
            <person name="Cavanaugh K."/>
            <person name="Magill C."/>
            <person name="Michelmore R."/>
        </authorList>
    </citation>
    <scope>NUCLEOTIDE SEQUENCE [LARGE SCALE GENOMIC DNA]</scope>
    <source>
        <strain evidence="1">P6</strain>
    </source>
</reference>
<dbReference type="EMBL" id="CM047591">
    <property type="protein sequence ID" value="KAI9918624.1"/>
    <property type="molecule type" value="Genomic_DNA"/>
</dbReference>
<dbReference type="Proteomes" id="UP001163321">
    <property type="component" value="Chromosome 12"/>
</dbReference>